<name>A0A6L2NZ23_TANCI</name>
<comment type="caution">
    <text evidence="1">The sequence shown here is derived from an EMBL/GenBank/DDBJ whole genome shotgun (WGS) entry which is preliminary data.</text>
</comment>
<dbReference type="AlphaFoldDB" id="A0A6L2NZ23"/>
<reference evidence="1" key="1">
    <citation type="journal article" date="2019" name="Sci. Rep.">
        <title>Draft genome of Tanacetum cinerariifolium, the natural source of mosquito coil.</title>
        <authorList>
            <person name="Yamashiro T."/>
            <person name="Shiraishi A."/>
            <person name="Satake H."/>
            <person name="Nakayama K."/>
        </authorList>
    </citation>
    <scope>NUCLEOTIDE SEQUENCE</scope>
</reference>
<dbReference type="EMBL" id="BKCJ010010388">
    <property type="protein sequence ID" value="GEU91366.1"/>
    <property type="molecule type" value="Genomic_DNA"/>
</dbReference>
<sequence>MRQVSFERNSNGREGLCNASLEVDAFLAIEDDPTSPKVDQTYLNPERDILLLEAFLNDDPSPPPNQGNYLPEVRKKLKIYEAKSDKSSIDEPPEGFTAVLAVLVIEASQSRQYGKSESDSFARTSSSSGVKHLIPNRLEILKPIFRQTFSKQECWTGLHEMAMAAFESQYVDTDTYLAFAKDIEVQSCFFNDQLTSLSPPRNCMPPDVLLRESK</sequence>
<evidence type="ECO:0000313" key="1">
    <source>
        <dbReference type="EMBL" id="GEU91366.1"/>
    </source>
</evidence>
<accession>A0A6L2NZ23</accession>
<evidence type="ECO:0008006" key="2">
    <source>
        <dbReference type="Google" id="ProtNLM"/>
    </source>
</evidence>
<proteinExistence type="predicted"/>
<organism evidence="1">
    <name type="scientific">Tanacetum cinerariifolium</name>
    <name type="common">Dalmatian daisy</name>
    <name type="synonym">Chrysanthemum cinerariifolium</name>
    <dbReference type="NCBI Taxonomy" id="118510"/>
    <lineage>
        <taxon>Eukaryota</taxon>
        <taxon>Viridiplantae</taxon>
        <taxon>Streptophyta</taxon>
        <taxon>Embryophyta</taxon>
        <taxon>Tracheophyta</taxon>
        <taxon>Spermatophyta</taxon>
        <taxon>Magnoliopsida</taxon>
        <taxon>eudicotyledons</taxon>
        <taxon>Gunneridae</taxon>
        <taxon>Pentapetalae</taxon>
        <taxon>asterids</taxon>
        <taxon>campanulids</taxon>
        <taxon>Asterales</taxon>
        <taxon>Asteraceae</taxon>
        <taxon>Asteroideae</taxon>
        <taxon>Anthemideae</taxon>
        <taxon>Anthemidinae</taxon>
        <taxon>Tanacetum</taxon>
    </lineage>
</organism>
<gene>
    <name evidence="1" type="ORF">Tci_063344</name>
</gene>
<protein>
    <recommendedName>
        <fullName evidence="2">Reverse transcriptase domain-containing protein</fullName>
    </recommendedName>
</protein>